<dbReference type="GO" id="GO:0016020">
    <property type="term" value="C:membrane"/>
    <property type="evidence" value="ECO:0007669"/>
    <property type="project" value="GOC"/>
</dbReference>
<dbReference type="EMBL" id="JAWDGP010001473">
    <property type="protein sequence ID" value="KAK3791297.1"/>
    <property type="molecule type" value="Genomic_DNA"/>
</dbReference>
<evidence type="ECO:0000259" key="1">
    <source>
        <dbReference type="Pfam" id="PF03372"/>
    </source>
</evidence>
<dbReference type="InterPro" id="IPR005135">
    <property type="entry name" value="Endo/exonuclease/phosphatase"/>
</dbReference>
<dbReference type="PANTHER" id="PTHR14859">
    <property type="entry name" value="CALCOFLUOR WHITE HYPERSENSITIVE PROTEIN PRECURSOR"/>
    <property type="match status" value="1"/>
</dbReference>
<dbReference type="InterPro" id="IPR051916">
    <property type="entry name" value="GPI-anchor_lipid_remodeler"/>
</dbReference>
<name>A0AAE1E293_9GAST</name>
<dbReference type="GO" id="GO:0006506">
    <property type="term" value="P:GPI anchor biosynthetic process"/>
    <property type="evidence" value="ECO:0007669"/>
    <property type="project" value="TreeGrafter"/>
</dbReference>
<dbReference type="Pfam" id="PF03372">
    <property type="entry name" value="Exo_endo_phos"/>
    <property type="match status" value="1"/>
</dbReference>
<dbReference type="Proteomes" id="UP001283361">
    <property type="component" value="Unassembled WGS sequence"/>
</dbReference>
<dbReference type="PANTHER" id="PTHR14859:SF16">
    <property type="entry name" value="ENDONUCLEASE_EXONUCLEASE_PHOSPHATASE DOMAIN-CONTAINING PROTEIN"/>
    <property type="match status" value="1"/>
</dbReference>
<accession>A0AAE1E293</accession>
<dbReference type="AlphaFoldDB" id="A0AAE1E293"/>
<dbReference type="SUPFAM" id="SSF56219">
    <property type="entry name" value="DNase I-like"/>
    <property type="match status" value="1"/>
</dbReference>
<dbReference type="GO" id="GO:0003824">
    <property type="term" value="F:catalytic activity"/>
    <property type="evidence" value="ECO:0007669"/>
    <property type="project" value="InterPro"/>
</dbReference>
<evidence type="ECO:0000313" key="3">
    <source>
        <dbReference type="Proteomes" id="UP001283361"/>
    </source>
</evidence>
<feature type="domain" description="Endonuclease/exonuclease/phosphatase" evidence="1">
    <location>
        <begin position="241"/>
        <end position="492"/>
    </location>
</feature>
<proteinExistence type="predicted"/>
<dbReference type="GO" id="GO:0005783">
    <property type="term" value="C:endoplasmic reticulum"/>
    <property type="evidence" value="ECO:0007669"/>
    <property type="project" value="TreeGrafter"/>
</dbReference>
<protein>
    <recommendedName>
        <fullName evidence="1">Endonuclease/exonuclease/phosphatase domain-containing protein</fullName>
    </recommendedName>
</protein>
<evidence type="ECO:0000313" key="2">
    <source>
        <dbReference type="EMBL" id="KAK3791297.1"/>
    </source>
</evidence>
<keyword evidence="3" id="KW-1185">Reference proteome</keyword>
<comment type="caution">
    <text evidence="2">The sequence shown here is derived from an EMBL/GenBank/DDBJ whole genome shotgun (WGS) entry which is preliminary data.</text>
</comment>
<organism evidence="2 3">
    <name type="scientific">Elysia crispata</name>
    <name type="common">lettuce slug</name>
    <dbReference type="NCBI Taxonomy" id="231223"/>
    <lineage>
        <taxon>Eukaryota</taxon>
        <taxon>Metazoa</taxon>
        <taxon>Spiralia</taxon>
        <taxon>Lophotrochozoa</taxon>
        <taxon>Mollusca</taxon>
        <taxon>Gastropoda</taxon>
        <taxon>Heterobranchia</taxon>
        <taxon>Euthyneura</taxon>
        <taxon>Panpulmonata</taxon>
        <taxon>Sacoglossa</taxon>
        <taxon>Placobranchoidea</taxon>
        <taxon>Plakobranchidae</taxon>
        <taxon>Elysia</taxon>
    </lineage>
</organism>
<gene>
    <name evidence="2" type="ORF">RRG08_012484</name>
</gene>
<reference evidence="2" key="1">
    <citation type="journal article" date="2023" name="G3 (Bethesda)">
        <title>A reference genome for the long-term kleptoplast-retaining sea slug Elysia crispata morphotype clarki.</title>
        <authorList>
            <person name="Eastman K.E."/>
            <person name="Pendleton A.L."/>
            <person name="Shaikh M.A."/>
            <person name="Suttiyut T."/>
            <person name="Ogas R."/>
            <person name="Tomko P."/>
            <person name="Gavelis G."/>
            <person name="Widhalm J.R."/>
            <person name="Wisecaver J.H."/>
        </authorList>
    </citation>
    <scope>NUCLEOTIDE SEQUENCE</scope>
    <source>
        <strain evidence="2">ECLA1</strain>
    </source>
</reference>
<dbReference type="InterPro" id="IPR036691">
    <property type="entry name" value="Endo/exonu/phosph_ase_sf"/>
</dbReference>
<dbReference type="Gene3D" id="3.60.10.10">
    <property type="entry name" value="Endonuclease/exonuclease/phosphatase"/>
    <property type="match status" value="1"/>
</dbReference>
<sequence length="503" mass="57324">MVIKTIGLKELPVEEPDYQQLLYGSIWRHTIYSPDESGEILKAKKYLKDFLVKHHPELTSTESQLRCISHHVLWYTATDWSPLVLDSYVQDKKGHKYPVSVPVSLGSTFNFLLAVSNGKISTIHAFTITESTEHNFYLYSSIFYSVADHQTVHRETGCVCNCERQKSSTALVLSMLALSKFSELYSENSCILKGKSKNIQYTYNEKLNISHEGIRQSAPQSPVKAIKTEGAGGLMKTVSVMTYNIWNFNAYQGSSSHHDQYVERFERILQLLQKTQPDIAGFQEVRYEQASGGKLGPNQVDHLISALPGYQFVYQPAQMMPDSFQRGRAEEGVAIFSKYPIVHHEYLFLFRNRHNSADQHQRICLHAVIYVPFIGKVHIFNTHLSLSHEAREESVSQIIQFMKESGEDEPALLMGDLNASPEEKAIRMLSEDSDFEDVWNKLHLSRGFTFNNLEDELSKRIDYIFLKKSTNMTVLKVEVLPDGIKSRAASDHRPVLATLGFKT</sequence>